<keyword evidence="2" id="KW-1185">Reference proteome</keyword>
<dbReference type="GeneID" id="115474864"/>
<dbReference type="InterPro" id="IPR051057">
    <property type="entry name" value="PI-PLC_domain"/>
</dbReference>
<dbReference type="SUPFAM" id="SSF51695">
    <property type="entry name" value="PLC-like phosphodiesterases"/>
    <property type="match status" value="1"/>
</dbReference>
<dbReference type="AlphaFoldDB" id="A0A6P7YT53"/>
<evidence type="ECO:0000256" key="1">
    <source>
        <dbReference type="SAM" id="MobiDB-lite"/>
    </source>
</evidence>
<feature type="compositionally biased region" description="Basic and acidic residues" evidence="1">
    <location>
        <begin position="1"/>
        <end position="10"/>
    </location>
</feature>
<proteinExistence type="predicted"/>
<dbReference type="PANTHER" id="PTHR13593:SF113">
    <property type="entry name" value="SI:DKEY-266F7.9"/>
    <property type="match status" value="1"/>
</dbReference>
<gene>
    <name evidence="3" type="primary">LOC115474864</name>
</gene>
<protein>
    <submittedName>
        <fullName evidence="3">Uncharacterized protein LOC115474864</fullName>
    </submittedName>
</protein>
<dbReference type="GO" id="GO:0006629">
    <property type="term" value="P:lipid metabolic process"/>
    <property type="evidence" value="ECO:0007669"/>
    <property type="project" value="InterPro"/>
</dbReference>
<dbReference type="RefSeq" id="XP_030066419.1">
    <property type="nucleotide sequence ID" value="XM_030210559.1"/>
</dbReference>
<dbReference type="PANTHER" id="PTHR13593">
    <property type="match status" value="1"/>
</dbReference>
<dbReference type="GO" id="GO:0008081">
    <property type="term" value="F:phosphoric diester hydrolase activity"/>
    <property type="evidence" value="ECO:0007669"/>
    <property type="project" value="InterPro"/>
</dbReference>
<dbReference type="OrthoDB" id="1046782at2759"/>
<dbReference type="Gene3D" id="3.20.20.190">
    <property type="entry name" value="Phosphatidylinositol (PI) phosphodiesterase"/>
    <property type="match status" value="1"/>
</dbReference>
<dbReference type="InParanoid" id="A0A6P7YT53"/>
<dbReference type="InterPro" id="IPR017946">
    <property type="entry name" value="PLC-like_Pdiesterase_TIM-brl"/>
</dbReference>
<feature type="region of interest" description="Disordered" evidence="1">
    <location>
        <begin position="1"/>
        <end position="21"/>
    </location>
</feature>
<accession>A0A6P7YT53</accession>
<dbReference type="Proteomes" id="UP000515156">
    <property type="component" value="Chromosome 7"/>
</dbReference>
<name>A0A6P7YT53_9AMPH</name>
<evidence type="ECO:0000313" key="3">
    <source>
        <dbReference type="RefSeq" id="XP_030066419.1"/>
    </source>
</evidence>
<dbReference type="KEGG" id="muo:115474864"/>
<evidence type="ECO:0000313" key="2">
    <source>
        <dbReference type="Proteomes" id="UP000515156"/>
    </source>
</evidence>
<sequence length="274" mass="31235">MGNTQRKDYDTTGNPETRNPDWMSFLPDGKSICNLSIPGTNNSMHCSGGDAHQHQSWNLNSQYEAGIRFIDVGLKYSGRKLVVAPSNQGTRYFDAILKVTIDYLKKYSKETILMRIYEEIGMYGRKPEFRDLVTRYAEEAGMSWFWTSSSIPTLGQSRGKIIILRDYYGSKIGIPYQNLNIYEDNHVASIFNIDQKWSSIKINLLKAQHSAGDQMYLTFTSGCSMAAYPYTVARSINFSLYKTLEQMKNEKNKLGIIAMDFPGSFLIQLILKNN</sequence>
<reference evidence="3" key="1">
    <citation type="submission" date="2025-08" db="UniProtKB">
        <authorList>
            <consortium name="RefSeq"/>
        </authorList>
    </citation>
    <scope>IDENTIFICATION</scope>
</reference>
<organism evidence="2 3">
    <name type="scientific">Microcaecilia unicolor</name>
    <dbReference type="NCBI Taxonomy" id="1415580"/>
    <lineage>
        <taxon>Eukaryota</taxon>
        <taxon>Metazoa</taxon>
        <taxon>Chordata</taxon>
        <taxon>Craniata</taxon>
        <taxon>Vertebrata</taxon>
        <taxon>Euteleostomi</taxon>
        <taxon>Amphibia</taxon>
        <taxon>Gymnophiona</taxon>
        <taxon>Siphonopidae</taxon>
        <taxon>Microcaecilia</taxon>
    </lineage>
</organism>